<evidence type="ECO:0000313" key="2">
    <source>
        <dbReference type="Proteomes" id="UP000010959"/>
    </source>
</evidence>
<sequence>MNHPPKKTHAIKHSVGIKPCRLIAETPPTLRSGLRMSHISNVAEHAK</sequence>
<gene>
    <name evidence="1" type="ORF">RBSWK_03662</name>
</gene>
<dbReference type="PATRIC" id="fig|993516.3.peg.3911"/>
<proteinExistence type="predicted"/>
<dbReference type="EMBL" id="AMWG01000105">
    <property type="protein sequence ID" value="ELP32358.1"/>
    <property type="molecule type" value="Genomic_DNA"/>
</dbReference>
<reference evidence="1 2" key="1">
    <citation type="journal article" date="2013" name="Mar. Genomics">
        <title>Expression of sulfatases in Rhodopirellula baltica and the diversity of sulfatases in the genus Rhodopirellula.</title>
        <authorList>
            <person name="Wegner C.E."/>
            <person name="Richter-Heitmann T."/>
            <person name="Klindworth A."/>
            <person name="Klockow C."/>
            <person name="Richter M."/>
            <person name="Achstetter T."/>
            <person name="Glockner F.O."/>
            <person name="Harder J."/>
        </authorList>
    </citation>
    <scope>NUCLEOTIDE SEQUENCE [LARGE SCALE GENOMIC DNA]</scope>
    <source>
        <strain evidence="1 2">SWK14</strain>
    </source>
</reference>
<dbReference type="AlphaFoldDB" id="L7CEB5"/>
<organism evidence="1 2">
    <name type="scientific">Rhodopirellula baltica SWK14</name>
    <dbReference type="NCBI Taxonomy" id="993516"/>
    <lineage>
        <taxon>Bacteria</taxon>
        <taxon>Pseudomonadati</taxon>
        <taxon>Planctomycetota</taxon>
        <taxon>Planctomycetia</taxon>
        <taxon>Pirellulales</taxon>
        <taxon>Pirellulaceae</taxon>
        <taxon>Rhodopirellula</taxon>
    </lineage>
</organism>
<dbReference type="Proteomes" id="UP000010959">
    <property type="component" value="Unassembled WGS sequence"/>
</dbReference>
<comment type="caution">
    <text evidence="1">The sequence shown here is derived from an EMBL/GenBank/DDBJ whole genome shotgun (WGS) entry which is preliminary data.</text>
</comment>
<evidence type="ECO:0000313" key="1">
    <source>
        <dbReference type="EMBL" id="ELP32358.1"/>
    </source>
</evidence>
<name>L7CEB5_RHOBT</name>
<accession>L7CEB5</accession>
<protein>
    <submittedName>
        <fullName evidence="1">Uncharacterized protein</fullName>
    </submittedName>
</protein>